<dbReference type="GeneID" id="20809607"/>
<dbReference type="AlphaFoldDB" id="W4GIB7"/>
<proteinExistence type="predicted"/>
<sequence>MWEYGLSNYPFVPVEVGLNRRISYTLPSRIPQHCVRLLNASAAREHWECTGLPELLVRNTASYPFHLPNTRLKWQGNVRSADKMYLPKIRASRDASQFLKRFKDSGIPHDVLAELLLEENRLQESNRALRSDRQGNALRATTWNDHQLLFYPTGELLHQLQVKRRRGETWHSACDQPISLVNPIQQIDLLGTIDAGTVPRAVVRGAASCHVITFHDDFSRHKVDAITFPSMLHHIAPSPHVHAEFSSLSSSGELYSWTPEAGARVVGHATPQQRWLRCAYSSHPCVLWMANRHAVGSYDYRVPAPEGFNCDWLVDYLPTPTEIVDIQRHPSCPFQLVVRTDNSVDIVDMRSPHKSIMQWQHPDLFFPSTASSKQPHVVGTLNILDISTPHQDRAMVISGSSGTNKVSVHWYHGHASHDPSMLSLRRSGSSASQLAAADAAFDIHLPDPTPSIHQIGVSALRTADGVCDLFQLTSLGDVYCQSIVHHAHTTLHMQTNLPCGRTLASRRVDIMPVPAQAFLPEHDAASLPPFRLLPVRKLHRVLVQSNSSVLPLLPPDDPLEDLPHRLAAVATPSMTLLGLMHTYRHVRPTYGQLGEAVRALAHVTLRFATPHSRSQYHTLRRVSTAADPSLRMASCGCHSPLTTYLSTSSSPPPPLPCEHAQCPLPHLWVIHHTPPDQRHSIPPLTNQPLQYDPAAIATSSHAQIIVDLEAVYGRSTDALPQSPRRVQHQQKHMTTLSW</sequence>
<protein>
    <recommendedName>
        <fullName evidence="2">TAF1C beta-propeller domain-containing protein</fullName>
    </recommendedName>
</protein>
<evidence type="ECO:0000256" key="1">
    <source>
        <dbReference type="SAM" id="MobiDB-lite"/>
    </source>
</evidence>
<dbReference type="VEuPathDB" id="FungiDB:H257_07611"/>
<gene>
    <name evidence="3" type="ORF">H257_07611</name>
</gene>
<dbReference type="GO" id="GO:0001650">
    <property type="term" value="C:fibrillar center"/>
    <property type="evidence" value="ECO:0007669"/>
    <property type="project" value="TreeGrafter"/>
</dbReference>
<dbReference type="EMBL" id="KI913129">
    <property type="protein sequence ID" value="ETV78779.1"/>
    <property type="molecule type" value="Genomic_DNA"/>
</dbReference>
<evidence type="ECO:0000259" key="2">
    <source>
        <dbReference type="Pfam" id="PF20641"/>
    </source>
</evidence>
<feature type="domain" description="TAF1C beta-propeller" evidence="2">
    <location>
        <begin position="203"/>
        <end position="304"/>
    </location>
</feature>
<accession>W4GIB7</accession>
<dbReference type="PANTHER" id="PTHR15319">
    <property type="entry name" value="TATA BOX-BINDING PROTEIN ASSOCIATED FACTOR RNA POLYMERASE I SUBUNIT C"/>
    <property type="match status" value="1"/>
</dbReference>
<dbReference type="RefSeq" id="XP_009831498.1">
    <property type="nucleotide sequence ID" value="XM_009833196.1"/>
</dbReference>
<feature type="region of interest" description="Disordered" evidence="1">
    <location>
        <begin position="719"/>
        <end position="738"/>
    </location>
</feature>
<dbReference type="PANTHER" id="PTHR15319:SF1">
    <property type="entry name" value="TATA BOX-BINDING PROTEIN-ASSOCIATED FACTOR RNA POLYMERASE I SUBUNIT C"/>
    <property type="match status" value="1"/>
</dbReference>
<evidence type="ECO:0000313" key="3">
    <source>
        <dbReference type="EMBL" id="ETV78779.1"/>
    </source>
</evidence>
<dbReference type="GO" id="GO:0001164">
    <property type="term" value="F:RNA polymerase I core promoter sequence-specific DNA binding"/>
    <property type="evidence" value="ECO:0007669"/>
    <property type="project" value="TreeGrafter"/>
</dbReference>
<dbReference type="InterPro" id="IPR049087">
    <property type="entry name" value="TAF1C_beta-prop"/>
</dbReference>
<name>W4GIB7_APHAT</name>
<organism evidence="3">
    <name type="scientific">Aphanomyces astaci</name>
    <name type="common">Crayfish plague agent</name>
    <dbReference type="NCBI Taxonomy" id="112090"/>
    <lineage>
        <taxon>Eukaryota</taxon>
        <taxon>Sar</taxon>
        <taxon>Stramenopiles</taxon>
        <taxon>Oomycota</taxon>
        <taxon>Saprolegniomycetes</taxon>
        <taxon>Saprolegniales</taxon>
        <taxon>Verrucalvaceae</taxon>
        <taxon>Aphanomyces</taxon>
    </lineage>
</organism>
<dbReference type="OrthoDB" id="60455at2759"/>
<dbReference type="Pfam" id="PF20641">
    <property type="entry name" value="TAF1C_beta-prop"/>
    <property type="match status" value="1"/>
</dbReference>
<dbReference type="InterPro" id="IPR038801">
    <property type="entry name" value="TAF1C"/>
</dbReference>
<reference evidence="3" key="1">
    <citation type="submission" date="2013-12" db="EMBL/GenBank/DDBJ databases">
        <title>The Genome Sequence of Aphanomyces astaci APO3.</title>
        <authorList>
            <consortium name="The Broad Institute Genomics Platform"/>
            <person name="Russ C."/>
            <person name="Tyler B."/>
            <person name="van West P."/>
            <person name="Dieguez-Uribeondo J."/>
            <person name="Young S.K."/>
            <person name="Zeng Q."/>
            <person name="Gargeya S."/>
            <person name="Fitzgerald M."/>
            <person name="Abouelleil A."/>
            <person name="Alvarado L."/>
            <person name="Chapman S.B."/>
            <person name="Gainer-Dewar J."/>
            <person name="Goldberg J."/>
            <person name="Griggs A."/>
            <person name="Gujja S."/>
            <person name="Hansen M."/>
            <person name="Howarth C."/>
            <person name="Imamovic A."/>
            <person name="Ireland A."/>
            <person name="Larimer J."/>
            <person name="McCowan C."/>
            <person name="Murphy C."/>
            <person name="Pearson M."/>
            <person name="Poon T.W."/>
            <person name="Priest M."/>
            <person name="Roberts A."/>
            <person name="Saif S."/>
            <person name="Shea T."/>
            <person name="Sykes S."/>
            <person name="Wortman J."/>
            <person name="Nusbaum C."/>
            <person name="Birren B."/>
        </authorList>
    </citation>
    <scope>NUCLEOTIDE SEQUENCE [LARGE SCALE GENOMIC DNA]</scope>
    <source>
        <strain evidence="3">APO3</strain>
    </source>
</reference>